<feature type="compositionally biased region" description="Polar residues" evidence="8">
    <location>
        <begin position="1"/>
        <end position="19"/>
    </location>
</feature>
<keyword evidence="5 7" id="KW-0342">GTP-binding</keyword>
<evidence type="ECO:0000256" key="7">
    <source>
        <dbReference type="RuleBase" id="RU004560"/>
    </source>
</evidence>
<keyword evidence="6" id="KW-0131">Cell cycle</keyword>
<feature type="region of interest" description="Disordered" evidence="8">
    <location>
        <begin position="1"/>
        <end position="21"/>
    </location>
</feature>
<keyword evidence="2" id="KW-0132">Cell division</keyword>
<feature type="region of interest" description="Disordered" evidence="8">
    <location>
        <begin position="634"/>
        <end position="698"/>
    </location>
</feature>
<reference evidence="10" key="1">
    <citation type="submission" date="2021-02" db="EMBL/GenBank/DDBJ databases">
        <authorList>
            <person name="Steward A R."/>
        </authorList>
    </citation>
    <scope>NUCLEOTIDE SEQUENCE</scope>
</reference>
<evidence type="ECO:0000256" key="8">
    <source>
        <dbReference type="SAM" id="MobiDB-lite"/>
    </source>
</evidence>
<dbReference type="PROSITE" id="PS51719">
    <property type="entry name" value="G_SEPTIN"/>
    <property type="match status" value="1"/>
</dbReference>
<evidence type="ECO:0000256" key="6">
    <source>
        <dbReference type="ARBA" id="ARBA00023306"/>
    </source>
</evidence>
<dbReference type="GO" id="GO:0005525">
    <property type="term" value="F:GTP binding"/>
    <property type="evidence" value="ECO:0007669"/>
    <property type="project" value="UniProtKB-KW"/>
</dbReference>
<gene>
    <name evidence="10" type="ORF">PMACD_LOCUS2914</name>
</gene>
<feature type="region of interest" description="Disordered" evidence="8">
    <location>
        <begin position="151"/>
        <end position="175"/>
    </location>
</feature>
<evidence type="ECO:0000313" key="10">
    <source>
        <dbReference type="EMBL" id="CAF4791366.1"/>
    </source>
</evidence>
<dbReference type="EMBL" id="CAJOBZ010000005">
    <property type="protein sequence ID" value="CAF4791366.1"/>
    <property type="molecule type" value="Genomic_DNA"/>
</dbReference>
<dbReference type="InterPro" id="IPR030379">
    <property type="entry name" value="G_SEPTIN_dom"/>
</dbReference>
<keyword evidence="4" id="KW-0175">Coiled coil</keyword>
<comment type="subcellular location">
    <subcellularLocation>
        <location evidence="1">Cleavage furrow</location>
    </subcellularLocation>
</comment>
<accession>A0A821NUW4</accession>
<proteinExistence type="inferred from homology"/>
<evidence type="ECO:0000313" key="11">
    <source>
        <dbReference type="Proteomes" id="UP000663880"/>
    </source>
</evidence>
<evidence type="ECO:0000256" key="1">
    <source>
        <dbReference type="ARBA" id="ARBA00004626"/>
    </source>
</evidence>
<evidence type="ECO:0000256" key="3">
    <source>
        <dbReference type="ARBA" id="ARBA00022741"/>
    </source>
</evidence>
<dbReference type="PANTHER" id="PTHR18884">
    <property type="entry name" value="SEPTIN"/>
    <property type="match status" value="1"/>
</dbReference>
<dbReference type="CDD" id="cd01850">
    <property type="entry name" value="CDC_Septin"/>
    <property type="match status" value="1"/>
</dbReference>
<keyword evidence="3 7" id="KW-0547">Nucleotide-binding</keyword>
<comment type="caution">
    <text evidence="10">The sequence shown here is derived from an EMBL/GenBank/DDBJ whole genome shotgun (WGS) entry which is preliminary data.</text>
</comment>
<comment type="similarity">
    <text evidence="7">Belongs to the TRAFAC class TrmE-Era-EngA-EngB-Septin-like GTPase superfamily. Septin GTPase family.</text>
</comment>
<dbReference type="OrthoDB" id="416553at2759"/>
<dbReference type="Gene3D" id="3.40.50.300">
    <property type="entry name" value="P-loop containing nucleotide triphosphate hydrolases"/>
    <property type="match status" value="1"/>
</dbReference>
<evidence type="ECO:0000256" key="4">
    <source>
        <dbReference type="ARBA" id="ARBA00023054"/>
    </source>
</evidence>
<keyword evidence="11" id="KW-1185">Reference proteome</keyword>
<feature type="compositionally biased region" description="Low complexity" evidence="8">
    <location>
        <begin position="64"/>
        <end position="76"/>
    </location>
</feature>
<feature type="region of interest" description="Disordered" evidence="8">
    <location>
        <begin position="561"/>
        <end position="590"/>
    </location>
</feature>
<sequence length="698" mass="76511">MNGSAATVNGTVNGTNGSLNGIGAAPRTATLGTPSSYAYTSSGSLLGRGGSARPVPPPTLPKYSGSFSAGSVSSAGLRERDREGTGGSHRLASLERLALRQRIIEQSANNQIVTGALNNSTTSTGPTSATVTLTDTATLQSKRELFFKSESVSSGGVSATGLPNTTPPAPPLAPSSLKDALAKRSATLPEPQENNHVEANGTAKLISSASVDIKPNPPQMPAPPVPTSAPPAAPLRSTENIIKKPDHPPVAPKPELPKIEKPKTKELDGYVGFANLPNQVYRKAVKKGFEFTLMVVGETGLGKSTLINSLFLTDVYDKDKHPGPSLRVKKTVGVETSIVLLKENGVNLTLTIVDTPGFGDAVDNSNCWQPIIDFVESKYEEFLNAESRVTRQAAPPDTRVHCCLYFIAPSGHGLKPLDVEFMQRLGDKVNIIPVIAKADTMTPEECMEFKEQIMKEINQHKIKIYDFPESTGEEGEGDATKTLRNRVPFAVVGANTVIEQDGKRIRGRKYPWGIAEVENLEHCDFLALRNMVIRTHLQDLKDVTSSVHYENYRCRKLAGLSHDGKPHRINSNKNPLAQMEEEKREHDQKMKKMESEMEQVFESKVREKRAKLKESEAELARRHEATRRALEAQARELEERQRALQAEQSAWERETGLSLDDLRRRSLEANSKETMDKEKKDKKKKDWSFKNVTSGIAL</sequence>
<dbReference type="FunFam" id="3.40.50.300:FF:000162">
    <property type="entry name" value="septin-7 isoform X1"/>
    <property type="match status" value="1"/>
</dbReference>
<protein>
    <recommendedName>
        <fullName evidence="9">Septin-type G domain-containing protein</fullName>
    </recommendedName>
</protein>
<dbReference type="Pfam" id="PF00735">
    <property type="entry name" value="Septin"/>
    <property type="match status" value="1"/>
</dbReference>
<organism evidence="10 11">
    <name type="scientific">Pieris macdunnoughi</name>
    <dbReference type="NCBI Taxonomy" id="345717"/>
    <lineage>
        <taxon>Eukaryota</taxon>
        <taxon>Metazoa</taxon>
        <taxon>Ecdysozoa</taxon>
        <taxon>Arthropoda</taxon>
        <taxon>Hexapoda</taxon>
        <taxon>Insecta</taxon>
        <taxon>Pterygota</taxon>
        <taxon>Neoptera</taxon>
        <taxon>Endopterygota</taxon>
        <taxon>Lepidoptera</taxon>
        <taxon>Glossata</taxon>
        <taxon>Ditrysia</taxon>
        <taxon>Papilionoidea</taxon>
        <taxon>Pieridae</taxon>
        <taxon>Pierinae</taxon>
        <taxon>Pieris</taxon>
    </lineage>
</organism>
<feature type="domain" description="Septin-type G" evidence="9">
    <location>
        <begin position="287"/>
        <end position="559"/>
    </location>
</feature>
<feature type="compositionally biased region" description="Basic and acidic residues" evidence="8">
    <location>
        <begin position="580"/>
        <end position="590"/>
    </location>
</feature>
<dbReference type="GO" id="GO:0032154">
    <property type="term" value="C:cleavage furrow"/>
    <property type="evidence" value="ECO:0007669"/>
    <property type="project" value="UniProtKB-SubCell"/>
</dbReference>
<evidence type="ECO:0000256" key="5">
    <source>
        <dbReference type="ARBA" id="ARBA00023134"/>
    </source>
</evidence>
<dbReference type="GO" id="GO:0005856">
    <property type="term" value="C:cytoskeleton"/>
    <property type="evidence" value="ECO:0007669"/>
    <property type="project" value="UniProtKB-ARBA"/>
</dbReference>
<dbReference type="GO" id="GO:0051301">
    <property type="term" value="P:cell division"/>
    <property type="evidence" value="ECO:0007669"/>
    <property type="project" value="UniProtKB-KW"/>
</dbReference>
<dbReference type="AlphaFoldDB" id="A0A821NUW4"/>
<name>A0A821NUW4_9NEOP</name>
<dbReference type="Proteomes" id="UP000663880">
    <property type="component" value="Unassembled WGS sequence"/>
</dbReference>
<feature type="compositionally biased region" description="Pro residues" evidence="8">
    <location>
        <begin position="215"/>
        <end position="233"/>
    </location>
</feature>
<evidence type="ECO:0000259" key="9">
    <source>
        <dbReference type="PROSITE" id="PS51719"/>
    </source>
</evidence>
<dbReference type="InterPro" id="IPR016491">
    <property type="entry name" value="Septin"/>
</dbReference>
<dbReference type="SUPFAM" id="SSF52540">
    <property type="entry name" value="P-loop containing nucleoside triphosphate hydrolases"/>
    <property type="match status" value="1"/>
</dbReference>
<dbReference type="InterPro" id="IPR027417">
    <property type="entry name" value="P-loop_NTPase"/>
</dbReference>
<feature type="compositionally biased region" description="Basic and acidic residues" evidence="8">
    <location>
        <begin position="650"/>
        <end position="688"/>
    </location>
</feature>
<feature type="region of interest" description="Disordered" evidence="8">
    <location>
        <begin position="211"/>
        <end position="235"/>
    </location>
</feature>
<feature type="region of interest" description="Disordered" evidence="8">
    <location>
        <begin position="44"/>
        <end position="88"/>
    </location>
</feature>
<evidence type="ECO:0000256" key="2">
    <source>
        <dbReference type="ARBA" id="ARBA00022618"/>
    </source>
</evidence>